<dbReference type="AlphaFoldDB" id="A0A8T0I1U8"/>
<dbReference type="PANTHER" id="PTHR17920">
    <property type="entry name" value="TRANSMEMBRANE AND COILED-COIL DOMAIN-CONTAINING PROTEIN 4 TMCO4"/>
    <property type="match status" value="1"/>
</dbReference>
<comment type="subcellular location">
    <subcellularLocation>
        <location evidence="1">Membrane</location>
        <topology evidence="1">Multi-pass membrane protein</topology>
    </subcellularLocation>
</comment>
<feature type="transmembrane region" description="Helical" evidence="6">
    <location>
        <begin position="317"/>
        <end position="350"/>
    </location>
</feature>
<keyword evidence="8" id="KW-1185">Reference proteome</keyword>
<evidence type="ECO:0000313" key="8">
    <source>
        <dbReference type="Proteomes" id="UP000822688"/>
    </source>
</evidence>
<dbReference type="PANTHER" id="PTHR17920:SF3">
    <property type="entry name" value="TRANSMEMBRANE AND COILED-COIL DOMAIN-CONTAINING PROTEIN 4"/>
    <property type="match status" value="1"/>
</dbReference>
<dbReference type="Proteomes" id="UP000822688">
    <property type="component" value="Chromosome 5"/>
</dbReference>
<feature type="region of interest" description="Disordered" evidence="5">
    <location>
        <begin position="135"/>
        <end position="162"/>
    </location>
</feature>
<proteinExistence type="predicted"/>
<feature type="transmembrane region" description="Helical" evidence="6">
    <location>
        <begin position="281"/>
        <end position="311"/>
    </location>
</feature>
<dbReference type="EMBL" id="CM026425">
    <property type="protein sequence ID" value="KAG0576997.1"/>
    <property type="molecule type" value="Genomic_DNA"/>
</dbReference>
<evidence type="ECO:0000256" key="1">
    <source>
        <dbReference type="ARBA" id="ARBA00004141"/>
    </source>
</evidence>
<name>A0A8T0I1U8_CERPU</name>
<evidence type="ECO:0000256" key="3">
    <source>
        <dbReference type="ARBA" id="ARBA00022989"/>
    </source>
</evidence>
<dbReference type="Pfam" id="PF05277">
    <property type="entry name" value="DUF726"/>
    <property type="match status" value="1"/>
</dbReference>
<gene>
    <name evidence="7" type="ORF">KC19_5G124200</name>
</gene>
<organism evidence="7 8">
    <name type="scientific">Ceratodon purpureus</name>
    <name type="common">Fire moss</name>
    <name type="synonym">Dicranum purpureum</name>
    <dbReference type="NCBI Taxonomy" id="3225"/>
    <lineage>
        <taxon>Eukaryota</taxon>
        <taxon>Viridiplantae</taxon>
        <taxon>Streptophyta</taxon>
        <taxon>Embryophyta</taxon>
        <taxon>Bryophyta</taxon>
        <taxon>Bryophytina</taxon>
        <taxon>Bryopsida</taxon>
        <taxon>Dicranidae</taxon>
        <taxon>Pseudoditrichales</taxon>
        <taxon>Ditrichaceae</taxon>
        <taxon>Ceratodon</taxon>
    </lineage>
</organism>
<evidence type="ECO:0000256" key="5">
    <source>
        <dbReference type="SAM" id="MobiDB-lite"/>
    </source>
</evidence>
<dbReference type="GO" id="GO:0016020">
    <property type="term" value="C:membrane"/>
    <property type="evidence" value="ECO:0007669"/>
    <property type="project" value="UniProtKB-SubCell"/>
</dbReference>
<keyword evidence="2 6" id="KW-0812">Transmembrane</keyword>
<keyword evidence="3 6" id="KW-1133">Transmembrane helix</keyword>
<sequence>MAAATAQLSSTHRYAAGGLFALALSQAQLHQHSEVGFGFPPVIDPPEEVAFSLSKSDGDLPWSHEKSGLLRHVFRYLGIDQKAWVGLESTAVSHEAKDHISAFLKMLAEDDAESQKLAEDEAALAKAVDAMVESTKKEQVPISSSGSEEPRSEMEQLANEEDSWGLNEAKALSKERKVAVTYTLLAACVADPHEVTGDTASTSVEGSSKGDITVKAGYDARQRVALRLLVLWFDMDWINIGAMELMVTYMAMAALKEKEEKHAHEEEVAETAWEKWKRGGIIGAAAVTGGTLLAITGGLAAPAIAAGMAAIGSAVPILGAGGLTAAAAVAGSAVGSAAVAASFGAAGARLTGMKMARRMSDVDEFQFETLGGNHQQGRLAVEIVVSGIAFQPDDFVKPWEAPDDDLERYALRWESEHVIAVSSAVQDWLTTTATKEVIKRGAMYTVLGGLLSALSTPLQLLGATDLIDSRWQIAIDRSEKAGKLLAMALLQGGQGHRPVTLTGFALGARVIFTCLEELAKHGDAGIGIVERVVLLGTPQNLDTTRWESVRKVVAGRFVNGFSTNDWVLGVVYRANFMSQGLAGLQAVDVHGIENVDLSDIVDGHTSYLTSLKHILKGIELNSFYATQPHKLHMSEKDKNEAASSPAGPAPQ</sequence>
<dbReference type="InterPro" id="IPR007941">
    <property type="entry name" value="DUF726"/>
</dbReference>
<accession>A0A8T0I1U8</accession>
<protein>
    <recommendedName>
        <fullName evidence="9">Transmembrane and coiled-coil domain-containing protein 4</fullName>
    </recommendedName>
</protein>
<keyword evidence="4 6" id="KW-0472">Membrane</keyword>
<evidence type="ECO:0000256" key="4">
    <source>
        <dbReference type="ARBA" id="ARBA00023136"/>
    </source>
</evidence>
<evidence type="ECO:0000313" key="7">
    <source>
        <dbReference type="EMBL" id="KAG0576997.1"/>
    </source>
</evidence>
<evidence type="ECO:0008006" key="9">
    <source>
        <dbReference type="Google" id="ProtNLM"/>
    </source>
</evidence>
<evidence type="ECO:0000256" key="2">
    <source>
        <dbReference type="ARBA" id="ARBA00022692"/>
    </source>
</evidence>
<evidence type="ECO:0000256" key="6">
    <source>
        <dbReference type="SAM" id="Phobius"/>
    </source>
</evidence>
<comment type="caution">
    <text evidence="7">The sequence shown here is derived from an EMBL/GenBank/DDBJ whole genome shotgun (WGS) entry which is preliminary data.</text>
</comment>
<reference evidence="7" key="1">
    <citation type="submission" date="2020-06" db="EMBL/GenBank/DDBJ databases">
        <title>WGS assembly of Ceratodon purpureus strain R40.</title>
        <authorList>
            <person name="Carey S.B."/>
            <person name="Jenkins J."/>
            <person name="Shu S."/>
            <person name="Lovell J.T."/>
            <person name="Sreedasyam A."/>
            <person name="Maumus F."/>
            <person name="Tiley G.P."/>
            <person name="Fernandez-Pozo N."/>
            <person name="Barry K."/>
            <person name="Chen C."/>
            <person name="Wang M."/>
            <person name="Lipzen A."/>
            <person name="Daum C."/>
            <person name="Saski C.A."/>
            <person name="Payton A.C."/>
            <person name="Mcbreen J.C."/>
            <person name="Conrad R.E."/>
            <person name="Kollar L.M."/>
            <person name="Olsson S."/>
            <person name="Huttunen S."/>
            <person name="Landis J.B."/>
            <person name="Wickett N.J."/>
            <person name="Johnson M.G."/>
            <person name="Rensing S.A."/>
            <person name="Grimwood J."/>
            <person name="Schmutz J."/>
            <person name="Mcdaniel S.F."/>
        </authorList>
    </citation>
    <scope>NUCLEOTIDE SEQUENCE</scope>
    <source>
        <strain evidence="7">R40</strain>
    </source>
</reference>